<evidence type="ECO:0000313" key="1">
    <source>
        <dbReference type="EMBL" id="OGY35680.1"/>
    </source>
</evidence>
<name>A0A1G1X7T2_9BACT</name>
<evidence type="ECO:0000313" key="2">
    <source>
        <dbReference type="Proteomes" id="UP000177941"/>
    </source>
</evidence>
<comment type="caution">
    <text evidence="1">The sequence shown here is derived from an EMBL/GenBank/DDBJ whole genome shotgun (WGS) entry which is preliminary data.</text>
</comment>
<sequence>MNVIFAACHVGQARALQPVAAKLVRAGHKVAVFLDETQPAYRSLLAKQIAFPGCEVCIVRSNMIGAIENVEGCLRARNPDRVLVTLSPTDVSDTVEQLLYIAAQLADVPVFGYAEVPCGHLAPAWLRRTPGFTKLFVAQRTHDLQNKLDVVEVGVEVPKMNHENAVRTKDLLGLDHDAPWVWYPGGPYRQAADILTKLVEQVAIFQNKNGKLVSIVFSRHSRDEPGFAAIYREVVLYASSAGVSITENSADHTDTTSVQNPSIVPYVDLLEACSCEGVIVTGHGTDGMVKAPRLGIPSILCVGSELDPHIFREKGCEVLPLPAACPVQITRLGDLGGALHNAVQHRAAYQQLCQTLYPPQECSPADIIVKEMTGKQFA</sequence>
<organism evidence="1 2">
    <name type="scientific">Candidatus Andersenbacteria bacterium RIFCSPHIGHO2_12_FULL_45_11b</name>
    <dbReference type="NCBI Taxonomy" id="1797282"/>
    <lineage>
        <taxon>Bacteria</taxon>
        <taxon>Candidatus Anderseniibacteriota</taxon>
    </lineage>
</organism>
<reference evidence="1 2" key="1">
    <citation type="journal article" date="2016" name="Nat. Commun.">
        <title>Thousands of microbial genomes shed light on interconnected biogeochemical processes in an aquifer system.</title>
        <authorList>
            <person name="Anantharaman K."/>
            <person name="Brown C.T."/>
            <person name="Hug L.A."/>
            <person name="Sharon I."/>
            <person name="Castelle C.J."/>
            <person name="Probst A.J."/>
            <person name="Thomas B.C."/>
            <person name="Singh A."/>
            <person name="Wilkins M.J."/>
            <person name="Karaoz U."/>
            <person name="Brodie E.L."/>
            <person name="Williams K.H."/>
            <person name="Hubbard S.S."/>
            <person name="Banfield J.F."/>
        </authorList>
    </citation>
    <scope>NUCLEOTIDE SEQUENCE [LARGE SCALE GENOMIC DNA]</scope>
</reference>
<accession>A0A1G1X7T2</accession>
<protein>
    <submittedName>
        <fullName evidence="1">Uncharacterized protein</fullName>
    </submittedName>
</protein>
<gene>
    <name evidence="1" type="ORF">A3E36_00080</name>
</gene>
<dbReference type="Proteomes" id="UP000177941">
    <property type="component" value="Unassembled WGS sequence"/>
</dbReference>
<dbReference type="EMBL" id="MHHS01000047">
    <property type="protein sequence ID" value="OGY35680.1"/>
    <property type="molecule type" value="Genomic_DNA"/>
</dbReference>
<dbReference type="AlphaFoldDB" id="A0A1G1X7T2"/>
<proteinExistence type="predicted"/>
<dbReference type="SUPFAM" id="SSF53756">
    <property type="entry name" value="UDP-Glycosyltransferase/glycogen phosphorylase"/>
    <property type="match status" value="1"/>
</dbReference>